<dbReference type="AlphaFoldDB" id="A0A0F9CT71"/>
<name>A0A0F9CT71_9ZZZZ</name>
<proteinExistence type="predicted"/>
<gene>
    <name evidence="1" type="ORF">LCGC14_2283520</name>
</gene>
<protein>
    <submittedName>
        <fullName evidence="1">Uncharacterized protein</fullName>
    </submittedName>
</protein>
<organism evidence="1">
    <name type="scientific">marine sediment metagenome</name>
    <dbReference type="NCBI Taxonomy" id="412755"/>
    <lineage>
        <taxon>unclassified sequences</taxon>
        <taxon>metagenomes</taxon>
        <taxon>ecological metagenomes</taxon>
    </lineage>
</organism>
<accession>A0A0F9CT71</accession>
<sequence>MARISCADCGRPYGDPGFPDLVIPNSVWRRISPTGDGGGLLCPSCICSRLEIAGVRCEGAFMSSPIDSVSRPVMEALRRIENIEERDG</sequence>
<dbReference type="EMBL" id="LAZR01031823">
    <property type="protein sequence ID" value="KKL52633.1"/>
    <property type="molecule type" value="Genomic_DNA"/>
</dbReference>
<comment type="caution">
    <text evidence="1">The sequence shown here is derived from an EMBL/GenBank/DDBJ whole genome shotgun (WGS) entry which is preliminary data.</text>
</comment>
<evidence type="ECO:0000313" key="1">
    <source>
        <dbReference type="EMBL" id="KKL52633.1"/>
    </source>
</evidence>
<reference evidence="1" key="1">
    <citation type="journal article" date="2015" name="Nature">
        <title>Complex archaea that bridge the gap between prokaryotes and eukaryotes.</title>
        <authorList>
            <person name="Spang A."/>
            <person name="Saw J.H."/>
            <person name="Jorgensen S.L."/>
            <person name="Zaremba-Niedzwiedzka K."/>
            <person name="Martijn J."/>
            <person name="Lind A.E."/>
            <person name="van Eijk R."/>
            <person name="Schleper C."/>
            <person name="Guy L."/>
            <person name="Ettema T.J."/>
        </authorList>
    </citation>
    <scope>NUCLEOTIDE SEQUENCE</scope>
</reference>